<dbReference type="Proteomes" id="UP000234681">
    <property type="component" value="Chromosome 8"/>
</dbReference>
<evidence type="ECO:0000313" key="2">
    <source>
        <dbReference type="Proteomes" id="UP000234681"/>
    </source>
</evidence>
<name>A6I2E9_RAT</name>
<dbReference type="EMBL" id="CH473954">
    <property type="protein sequence ID" value="EDL77428.1"/>
    <property type="molecule type" value="Genomic_DNA"/>
</dbReference>
<proteinExistence type="predicted"/>
<dbReference type="AlphaFoldDB" id="A6I2E9"/>
<protein>
    <submittedName>
        <fullName evidence="1">RCG25487</fullName>
    </submittedName>
</protein>
<reference evidence="1 2" key="1">
    <citation type="submission" date="2005-09" db="EMBL/GenBank/DDBJ databases">
        <authorList>
            <person name="Mural R.J."/>
            <person name="Li P.W."/>
            <person name="Adams M.D."/>
            <person name="Amanatides P.G."/>
            <person name="Baden-Tillson H."/>
            <person name="Barnstead M."/>
            <person name="Chin S.H."/>
            <person name="Dew I."/>
            <person name="Evans C.A."/>
            <person name="Ferriera S."/>
            <person name="Flanigan M."/>
            <person name="Fosler C."/>
            <person name="Glodek A."/>
            <person name="Gu Z."/>
            <person name="Holt R.A."/>
            <person name="Jennings D."/>
            <person name="Kraft C.L."/>
            <person name="Lu F."/>
            <person name="Nguyen T."/>
            <person name="Nusskern D.R."/>
            <person name="Pfannkoch C.M."/>
            <person name="Sitter C."/>
            <person name="Sutton G.G."/>
            <person name="Venter J.C."/>
            <person name="Wang Z."/>
            <person name="Woodage T."/>
            <person name="Zheng X.H."/>
            <person name="Zhong F."/>
        </authorList>
    </citation>
    <scope>NUCLEOTIDE SEQUENCE [LARGE SCALE GENOMIC DNA]</scope>
    <source>
        <strain>BN</strain>
        <strain evidence="2">Sprague-Dawley</strain>
    </source>
</reference>
<sequence>MAKSSSWKKEFHFSLWSRGLEPVMVEEAWQPVSQSKKLDIFDHTQEADGELEAR</sequence>
<organism evidence="1 2">
    <name type="scientific">Rattus norvegicus</name>
    <name type="common">Rat</name>
    <dbReference type="NCBI Taxonomy" id="10116"/>
    <lineage>
        <taxon>Eukaryota</taxon>
        <taxon>Metazoa</taxon>
        <taxon>Chordata</taxon>
        <taxon>Craniata</taxon>
        <taxon>Vertebrata</taxon>
        <taxon>Euteleostomi</taxon>
        <taxon>Mammalia</taxon>
        <taxon>Eutheria</taxon>
        <taxon>Euarchontoglires</taxon>
        <taxon>Glires</taxon>
        <taxon>Rodentia</taxon>
        <taxon>Myomorpha</taxon>
        <taxon>Muroidea</taxon>
        <taxon>Muridae</taxon>
        <taxon>Murinae</taxon>
        <taxon>Rattus</taxon>
    </lineage>
</organism>
<evidence type="ECO:0000313" key="1">
    <source>
        <dbReference type="EMBL" id="EDL77428.1"/>
    </source>
</evidence>
<gene>
    <name evidence="1" type="ORF">rCG_25487</name>
</gene>
<accession>A6I2E9</accession>